<protein>
    <recommendedName>
        <fullName evidence="2 9">Cell division ATP-binding protein FtsE</fullName>
    </recommendedName>
</protein>
<evidence type="ECO:0000259" key="10">
    <source>
        <dbReference type="PROSITE" id="PS50893"/>
    </source>
</evidence>
<evidence type="ECO:0000256" key="5">
    <source>
        <dbReference type="ARBA" id="ARBA00022741"/>
    </source>
</evidence>
<dbReference type="GO" id="GO:0051301">
    <property type="term" value="P:cell division"/>
    <property type="evidence" value="ECO:0007669"/>
    <property type="project" value="UniProtKB-UniRule"/>
</dbReference>
<keyword evidence="5 9" id="KW-0547">Nucleotide-binding</keyword>
<evidence type="ECO:0000256" key="4">
    <source>
        <dbReference type="ARBA" id="ARBA00022618"/>
    </source>
</evidence>
<dbReference type="GO" id="GO:0016887">
    <property type="term" value="F:ATP hydrolysis activity"/>
    <property type="evidence" value="ECO:0007669"/>
    <property type="project" value="InterPro"/>
</dbReference>
<dbReference type="PROSITE" id="PS00211">
    <property type="entry name" value="ABC_TRANSPORTER_1"/>
    <property type="match status" value="1"/>
</dbReference>
<comment type="function">
    <text evidence="9">Part of the ABC transporter FtsEX involved in cellular division.</text>
</comment>
<dbReference type="InterPro" id="IPR003593">
    <property type="entry name" value="AAA+_ATPase"/>
</dbReference>
<organism evidence="11">
    <name type="scientific">candidate division WS2 bacterium ADurb.Bin280</name>
    <dbReference type="NCBI Taxonomy" id="1852829"/>
    <lineage>
        <taxon>Bacteria</taxon>
        <taxon>candidate division WS2</taxon>
    </lineage>
</organism>
<reference evidence="11" key="1">
    <citation type="submission" date="2017-02" db="EMBL/GenBank/DDBJ databases">
        <title>Delving into the versatile metabolic prowess of the omnipresent phylum Bacteroidetes.</title>
        <authorList>
            <person name="Nobu M.K."/>
            <person name="Mei R."/>
            <person name="Narihiro T."/>
            <person name="Kuroda K."/>
            <person name="Liu W.-T."/>
        </authorList>
    </citation>
    <scope>NUCLEOTIDE SEQUENCE</scope>
    <source>
        <strain evidence="11">ADurb.Bin280</strain>
    </source>
</reference>
<evidence type="ECO:0000256" key="9">
    <source>
        <dbReference type="RuleBase" id="RU365094"/>
    </source>
</evidence>
<evidence type="ECO:0000256" key="8">
    <source>
        <dbReference type="ARBA" id="ARBA00023306"/>
    </source>
</evidence>
<evidence type="ECO:0000256" key="2">
    <source>
        <dbReference type="ARBA" id="ARBA00020019"/>
    </source>
</evidence>
<dbReference type="GO" id="GO:0005524">
    <property type="term" value="F:ATP binding"/>
    <property type="evidence" value="ECO:0007669"/>
    <property type="project" value="UniProtKB-UniRule"/>
</dbReference>
<keyword evidence="7 9" id="KW-0472">Membrane</keyword>
<dbReference type="SMART" id="SM00382">
    <property type="entry name" value="AAA"/>
    <property type="match status" value="1"/>
</dbReference>
<dbReference type="InterPro" id="IPR015854">
    <property type="entry name" value="ABC_transpr_LolD-like"/>
</dbReference>
<dbReference type="InterPro" id="IPR027417">
    <property type="entry name" value="P-loop_NTPase"/>
</dbReference>
<dbReference type="PANTHER" id="PTHR24220">
    <property type="entry name" value="IMPORT ATP-BINDING PROTEIN"/>
    <property type="match status" value="1"/>
</dbReference>
<keyword evidence="6 9" id="KW-0067">ATP-binding</keyword>
<accession>A0A1V5SEG9</accession>
<dbReference type="InterPro" id="IPR005286">
    <property type="entry name" value="Cell_div_FtsE"/>
</dbReference>
<evidence type="ECO:0000256" key="6">
    <source>
        <dbReference type="ARBA" id="ARBA00022840"/>
    </source>
</evidence>
<dbReference type="NCBIfam" id="TIGR02673">
    <property type="entry name" value="FtsE"/>
    <property type="match status" value="1"/>
</dbReference>
<evidence type="ECO:0000256" key="3">
    <source>
        <dbReference type="ARBA" id="ARBA00022475"/>
    </source>
</evidence>
<comment type="subunit">
    <text evidence="9">Homodimer. Forms a membrane-associated complex with FtsX.</text>
</comment>
<dbReference type="PANTHER" id="PTHR24220:SF470">
    <property type="entry name" value="CELL DIVISION ATP-BINDING PROTEIN FTSE"/>
    <property type="match status" value="1"/>
</dbReference>
<dbReference type="GO" id="GO:0022857">
    <property type="term" value="F:transmembrane transporter activity"/>
    <property type="evidence" value="ECO:0007669"/>
    <property type="project" value="TreeGrafter"/>
</dbReference>
<keyword evidence="3 9" id="KW-1003">Cell membrane</keyword>
<keyword evidence="8 9" id="KW-0131">Cell cycle</keyword>
<dbReference type="SUPFAM" id="SSF52540">
    <property type="entry name" value="P-loop containing nucleoside triphosphate hydrolases"/>
    <property type="match status" value="1"/>
</dbReference>
<gene>
    <name evidence="9 11" type="primary">ftsE</name>
    <name evidence="11" type="ORF">BWY43_00452</name>
</gene>
<keyword evidence="4 9" id="KW-0132">Cell division</keyword>
<dbReference type="PROSITE" id="PS50893">
    <property type="entry name" value="ABC_TRANSPORTER_2"/>
    <property type="match status" value="1"/>
</dbReference>
<dbReference type="Gene3D" id="3.40.50.300">
    <property type="entry name" value="P-loop containing nucleotide triphosphate hydrolases"/>
    <property type="match status" value="1"/>
</dbReference>
<feature type="domain" description="ABC transporter" evidence="10">
    <location>
        <begin position="10"/>
        <end position="231"/>
    </location>
</feature>
<proteinExistence type="inferred from homology"/>
<evidence type="ECO:0000256" key="1">
    <source>
        <dbReference type="ARBA" id="ARBA00005417"/>
    </source>
</evidence>
<evidence type="ECO:0000256" key="7">
    <source>
        <dbReference type="ARBA" id="ARBA00023136"/>
    </source>
</evidence>
<dbReference type="GO" id="GO:0005886">
    <property type="term" value="C:plasma membrane"/>
    <property type="evidence" value="ECO:0007669"/>
    <property type="project" value="UniProtKB-SubCell"/>
</dbReference>
<comment type="caution">
    <text evidence="11">The sequence shown here is derived from an EMBL/GenBank/DDBJ whole genome shotgun (WGS) entry which is preliminary data.</text>
</comment>
<dbReference type="InterPro" id="IPR017871">
    <property type="entry name" value="ABC_transporter-like_CS"/>
</dbReference>
<comment type="subcellular location">
    <subcellularLocation>
        <location evidence="9">Cell membrane</location>
        <topology evidence="9">Peripheral membrane protein</topology>
        <orientation evidence="9">Cytoplasmic side</orientation>
    </subcellularLocation>
</comment>
<dbReference type="EMBL" id="MWBO01000028">
    <property type="protein sequence ID" value="OQA52581.1"/>
    <property type="molecule type" value="Genomic_DNA"/>
</dbReference>
<dbReference type="AlphaFoldDB" id="A0A1V5SEG9"/>
<name>A0A1V5SEG9_9BACT</name>
<evidence type="ECO:0000313" key="11">
    <source>
        <dbReference type="EMBL" id="OQA52581.1"/>
    </source>
</evidence>
<comment type="similarity">
    <text evidence="1 9">Belongs to the ABC transporter superfamily.</text>
</comment>
<dbReference type="FunFam" id="3.40.50.300:FF:000056">
    <property type="entry name" value="Cell division ATP-binding protein FtsE"/>
    <property type="match status" value="1"/>
</dbReference>
<sequence>MLDKEKQPIIETEGVEKKYSGTTILEDFDFKIMPGEFVILVGPSGAGKSTLVRLLIREEKPEKGSVRIAGRDITRLKQYELPFLRRNIGIVFQDYKLLPNKTVWENVAFALEVCDLPDSEISRRVPKVLQAVNLTGRENAYPNQLSGGEAQRVCIARALVHAPKIFIADEPTGNLDPAASREIADILEKINCQGTTVLLATHDKELVDQMRKRVVTMKKGQVVSDQKQGRYNSC</sequence>
<dbReference type="InterPro" id="IPR003439">
    <property type="entry name" value="ABC_transporter-like_ATP-bd"/>
</dbReference>
<dbReference type="Pfam" id="PF00005">
    <property type="entry name" value="ABC_tran"/>
    <property type="match status" value="1"/>
</dbReference>
<dbReference type="Proteomes" id="UP000485367">
    <property type="component" value="Unassembled WGS sequence"/>
</dbReference>